<reference evidence="1 2" key="1">
    <citation type="submission" date="2018-09" db="EMBL/GenBank/DDBJ databases">
        <title>Characterization of the phylogenetic diversity of five novel species belonging to the genus Bifidobacterium.</title>
        <authorList>
            <person name="Lugli G.A."/>
            <person name="Duranti S."/>
            <person name="Milani C."/>
        </authorList>
    </citation>
    <scope>NUCLEOTIDE SEQUENCE [LARGE SCALE GENOMIC DNA]</scope>
    <source>
        <strain evidence="1 2">2033B</strain>
    </source>
</reference>
<accession>A0A430FNS5</accession>
<keyword evidence="2" id="KW-1185">Reference proteome</keyword>
<comment type="caution">
    <text evidence="1">The sequence shown here is derived from an EMBL/GenBank/DDBJ whole genome shotgun (WGS) entry which is preliminary data.</text>
</comment>
<evidence type="ECO:0000313" key="2">
    <source>
        <dbReference type="Proteomes" id="UP000287470"/>
    </source>
</evidence>
<dbReference type="EMBL" id="QXGK01000018">
    <property type="protein sequence ID" value="RSX54477.1"/>
    <property type="molecule type" value="Genomic_DNA"/>
</dbReference>
<organism evidence="1 2">
    <name type="scientific">Bifidobacterium samirii</name>
    <dbReference type="NCBI Taxonomy" id="2306974"/>
    <lineage>
        <taxon>Bacteria</taxon>
        <taxon>Bacillati</taxon>
        <taxon>Actinomycetota</taxon>
        <taxon>Actinomycetes</taxon>
        <taxon>Bifidobacteriales</taxon>
        <taxon>Bifidobacteriaceae</taxon>
        <taxon>Bifidobacterium</taxon>
    </lineage>
</organism>
<gene>
    <name evidence="1" type="ORF">D2E24_1598</name>
</gene>
<proteinExistence type="predicted"/>
<protein>
    <submittedName>
        <fullName evidence="1">Uncharacterized protein</fullName>
    </submittedName>
</protein>
<name>A0A430FNS5_9BIFI</name>
<dbReference type="Proteomes" id="UP000287470">
    <property type="component" value="Unassembled WGS sequence"/>
</dbReference>
<sequence>MPSDSESGRCLVQCGHFQTINWIAKPQTALTNPEMPKTAVSI</sequence>
<evidence type="ECO:0000313" key="1">
    <source>
        <dbReference type="EMBL" id="RSX54477.1"/>
    </source>
</evidence>
<dbReference type="AlphaFoldDB" id="A0A430FNS5"/>